<dbReference type="PROSITE" id="PS00626">
    <property type="entry name" value="RCC1_2"/>
    <property type="match status" value="1"/>
</dbReference>
<feature type="repeat" description="RCC1" evidence="2">
    <location>
        <begin position="227"/>
        <end position="279"/>
    </location>
</feature>
<dbReference type="GO" id="GO:0005654">
    <property type="term" value="C:nucleoplasm"/>
    <property type="evidence" value="ECO:0007669"/>
    <property type="project" value="Ensembl"/>
</dbReference>
<name>A0A803SU69_ANOCA</name>
<dbReference type="Ensembl" id="ENSACAT00000038974.1">
    <property type="protein sequence ID" value="ENSACAP00000026509.1"/>
    <property type="gene ID" value="ENSACAG00000028890.2"/>
</dbReference>
<dbReference type="Gene3D" id="2.130.10.30">
    <property type="entry name" value="Regulator of chromosome condensation 1/beta-lactamase-inhibitor protein II"/>
    <property type="match status" value="2"/>
</dbReference>
<dbReference type="InterPro" id="IPR009091">
    <property type="entry name" value="RCC1/BLIP-II"/>
</dbReference>
<dbReference type="AlphaFoldDB" id="A0A803SU69"/>
<feature type="repeat" description="RCC1" evidence="2">
    <location>
        <begin position="168"/>
        <end position="226"/>
    </location>
</feature>
<reference evidence="4 5" key="1">
    <citation type="submission" date="2009-12" db="EMBL/GenBank/DDBJ databases">
        <title>The Genome Sequence of Anolis carolinensis (Green Anole Lizard).</title>
        <authorList>
            <consortium name="The Genome Sequencing Platform"/>
            <person name="Di Palma F."/>
            <person name="Alfoldi J."/>
            <person name="Heiman D."/>
            <person name="Young S."/>
            <person name="Grabherr M."/>
            <person name="Johnson J."/>
            <person name="Lander E.S."/>
            <person name="Lindblad-Toh K."/>
        </authorList>
    </citation>
    <scope>NUCLEOTIDE SEQUENCE [LARGE SCALE GENOMIC DNA]</scope>
    <source>
        <strain evidence="4 5">JBL SC #1</strain>
    </source>
</reference>
<proteinExistence type="predicted"/>
<evidence type="ECO:0000256" key="1">
    <source>
        <dbReference type="ARBA" id="ARBA00022737"/>
    </source>
</evidence>
<dbReference type="PANTHER" id="PTHR22870:SF466">
    <property type="entry name" value="ANKYRIN REPEAT-CONTAINING PROTEIN"/>
    <property type="match status" value="1"/>
</dbReference>
<dbReference type="CTD" id="26297"/>
<dbReference type="Proteomes" id="UP000001646">
    <property type="component" value="Chromosome 1"/>
</dbReference>
<evidence type="ECO:0000313" key="5">
    <source>
        <dbReference type="Proteomes" id="UP000001646"/>
    </source>
</evidence>
<evidence type="ECO:0000256" key="2">
    <source>
        <dbReference type="PROSITE-ProRule" id="PRU00235"/>
    </source>
</evidence>
<dbReference type="GeneID" id="100558589"/>
<dbReference type="PROSITE" id="PS50012">
    <property type="entry name" value="RCC1_3"/>
    <property type="match status" value="7"/>
</dbReference>
<dbReference type="InterPro" id="IPR051210">
    <property type="entry name" value="Ub_ligase/GEF_domain"/>
</dbReference>
<dbReference type="SUPFAM" id="SSF50985">
    <property type="entry name" value="RCC1/BLIP-II"/>
    <property type="match status" value="1"/>
</dbReference>
<dbReference type="PRINTS" id="PR00633">
    <property type="entry name" value="RCCNDNSATION"/>
</dbReference>
<protein>
    <submittedName>
        <fullName evidence="4">Secretion regulating guanine nucleotide exchange factor</fullName>
    </submittedName>
</protein>
<keyword evidence="5" id="KW-1185">Reference proteome</keyword>
<keyword evidence="1" id="KW-0677">Repeat</keyword>
<dbReference type="Bgee" id="ENSACAG00000028890">
    <property type="expression patterns" value="Expressed in forelimb bud and 13 other cell types or tissues"/>
</dbReference>
<dbReference type="PANTHER" id="PTHR22870">
    <property type="entry name" value="REGULATOR OF CHROMOSOME CONDENSATION"/>
    <property type="match status" value="1"/>
</dbReference>
<feature type="repeat" description="RCC1" evidence="2">
    <location>
        <begin position="64"/>
        <end position="115"/>
    </location>
</feature>
<dbReference type="InterPro" id="IPR000408">
    <property type="entry name" value="Reg_chr_condens"/>
</dbReference>
<dbReference type="OrthoDB" id="10256179at2759"/>
<dbReference type="Pfam" id="PF25390">
    <property type="entry name" value="WD40_RLD"/>
    <property type="match status" value="1"/>
</dbReference>
<evidence type="ECO:0000259" key="3">
    <source>
        <dbReference type="Pfam" id="PF25390"/>
    </source>
</evidence>
<feature type="domain" description="RCC1-like" evidence="3">
    <location>
        <begin position="12"/>
        <end position="394"/>
    </location>
</feature>
<dbReference type="GO" id="GO:0005829">
    <property type="term" value="C:cytosol"/>
    <property type="evidence" value="ECO:0007669"/>
    <property type="project" value="Ensembl"/>
</dbReference>
<evidence type="ECO:0000313" key="4">
    <source>
        <dbReference type="Ensembl" id="ENSACAP00000026509.1"/>
    </source>
</evidence>
<gene>
    <name evidence="4" type="primary">SERGEF</name>
</gene>
<reference evidence="4" key="2">
    <citation type="submission" date="2025-08" db="UniProtKB">
        <authorList>
            <consortium name="Ensembl"/>
        </authorList>
    </citation>
    <scope>IDENTIFICATION</scope>
</reference>
<accession>A0A803SU69</accession>
<feature type="repeat" description="RCC1" evidence="2">
    <location>
        <begin position="347"/>
        <end position="398"/>
    </location>
</feature>
<dbReference type="GO" id="GO:0005737">
    <property type="term" value="C:cytoplasm"/>
    <property type="evidence" value="ECO:0000318"/>
    <property type="project" value="GO_Central"/>
</dbReference>
<reference evidence="4" key="3">
    <citation type="submission" date="2025-09" db="UniProtKB">
        <authorList>
            <consortium name="Ensembl"/>
        </authorList>
    </citation>
    <scope>IDENTIFICATION</scope>
</reference>
<dbReference type="KEGG" id="acs:100558589"/>
<dbReference type="GeneTree" id="ENSGT00940000160684"/>
<feature type="repeat" description="RCC1" evidence="2">
    <location>
        <begin position="116"/>
        <end position="167"/>
    </location>
</feature>
<dbReference type="InParanoid" id="A0A803SU69"/>
<dbReference type="InterPro" id="IPR058923">
    <property type="entry name" value="RCC1-like_dom"/>
</dbReference>
<dbReference type="GO" id="GO:0050709">
    <property type="term" value="P:negative regulation of protein secretion"/>
    <property type="evidence" value="ECO:0000318"/>
    <property type="project" value="GO_Central"/>
</dbReference>
<dbReference type="GO" id="GO:0005634">
    <property type="term" value="C:nucleus"/>
    <property type="evidence" value="ECO:0000318"/>
    <property type="project" value="GO_Central"/>
</dbReference>
<organism evidence="4 5">
    <name type="scientific">Anolis carolinensis</name>
    <name type="common">Green anole</name>
    <name type="synonym">American chameleon</name>
    <dbReference type="NCBI Taxonomy" id="28377"/>
    <lineage>
        <taxon>Eukaryota</taxon>
        <taxon>Metazoa</taxon>
        <taxon>Chordata</taxon>
        <taxon>Craniata</taxon>
        <taxon>Vertebrata</taxon>
        <taxon>Euteleostomi</taxon>
        <taxon>Lepidosauria</taxon>
        <taxon>Squamata</taxon>
        <taxon>Bifurcata</taxon>
        <taxon>Unidentata</taxon>
        <taxon>Episquamata</taxon>
        <taxon>Toxicofera</taxon>
        <taxon>Iguania</taxon>
        <taxon>Dactyloidae</taxon>
        <taxon>Anolis</taxon>
    </lineage>
</organism>
<dbReference type="RefSeq" id="XP_003214857.1">
    <property type="nucleotide sequence ID" value="XM_003214809.4"/>
</dbReference>
<feature type="repeat" description="RCC1" evidence="2">
    <location>
        <begin position="280"/>
        <end position="347"/>
    </location>
</feature>
<feature type="repeat" description="RCC1" evidence="2">
    <location>
        <begin position="10"/>
        <end position="63"/>
    </location>
</feature>
<sequence length="409" mass="43670">MEVPREAPAQALFTWGANSYGQLGLGHREDVFLPQVLKGFLCNRETVKNITGGGGHSAVLTDTGELFLCGQNKNGQLGLGHTEDVTHFKLCSSLCGCSVIQVACGWDFTIILAGSGQVFSCGSNSFGQLGISQTSEGSTVSKRIESLQEKVVNVAAGLRHALAVTENGSVFQWGIGMSSQAKRACQGEMVPSFLRARQPCKVTGLEDARVKIVASGSSHATALTDEGELYVWGNNKHKQLVNKDDFVLKPQKIDAHYFGGEKVRRVWNGWTHMVAQTEMGKVFTWGRADYGQLGRSGLPYEQMGQDGKASDENSVKEPLHSPALVPALTGASQIACGSEHNLAIVGGQCFSWGWNEHGMCGNGTEANVCAPQPLDVLSSAKLLYVGCGAGHSMAFCHFPDKPFAIGMST</sequence>